<dbReference type="Proteomes" id="UP001165960">
    <property type="component" value="Unassembled WGS sequence"/>
</dbReference>
<accession>A0ACC2TC56</accession>
<sequence>MSLSFSQLPMIMTIILKVECSSCHEVNPKWVTINKVDFTDLSNSRGEANLVIKCKFCSRESSASVDTSCPIKPYDIENSGKFAPFVTFECRGLEFVEFEPRDGFLAFGVESRTKFDEIDLTEGEWADYDEKSCTEVSIMEIESKFEKL</sequence>
<gene>
    <name evidence="1" type="ORF">DSO57_1030117</name>
</gene>
<reference evidence="1" key="1">
    <citation type="submission" date="2022-04" db="EMBL/GenBank/DDBJ databases">
        <title>Genome of the entomopathogenic fungus Entomophthora muscae.</title>
        <authorList>
            <person name="Elya C."/>
            <person name="Lovett B.R."/>
            <person name="Lee E."/>
            <person name="Macias A.M."/>
            <person name="Hajek A.E."/>
            <person name="De Bivort B.L."/>
            <person name="Kasson M.T."/>
            <person name="De Fine Licht H.H."/>
            <person name="Stajich J.E."/>
        </authorList>
    </citation>
    <scope>NUCLEOTIDE SEQUENCE</scope>
    <source>
        <strain evidence="1">Berkeley</strain>
    </source>
</reference>
<organism evidence="1 2">
    <name type="scientific">Entomophthora muscae</name>
    <dbReference type="NCBI Taxonomy" id="34485"/>
    <lineage>
        <taxon>Eukaryota</taxon>
        <taxon>Fungi</taxon>
        <taxon>Fungi incertae sedis</taxon>
        <taxon>Zoopagomycota</taxon>
        <taxon>Entomophthoromycotina</taxon>
        <taxon>Entomophthoromycetes</taxon>
        <taxon>Entomophthorales</taxon>
        <taxon>Entomophthoraceae</taxon>
        <taxon>Entomophthora</taxon>
    </lineage>
</organism>
<comment type="caution">
    <text evidence="1">The sequence shown here is derived from an EMBL/GenBank/DDBJ whole genome shotgun (WGS) entry which is preliminary data.</text>
</comment>
<keyword evidence="2" id="KW-1185">Reference proteome</keyword>
<evidence type="ECO:0000313" key="1">
    <source>
        <dbReference type="EMBL" id="KAJ9072164.1"/>
    </source>
</evidence>
<protein>
    <submittedName>
        <fullName evidence="1">Uncharacterized protein</fullName>
    </submittedName>
</protein>
<name>A0ACC2TC56_9FUNG</name>
<evidence type="ECO:0000313" key="2">
    <source>
        <dbReference type="Proteomes" id="UP001165960"/>
    </source>
</evidence>
<proteinExistence type="predicted"/>
<dbReference type="EMBL" id="QTSX02003044">
    <property type="protein sequence ID" value="KAJ9072164.1"/>
    <property type="molecule type" value="Genomic_DNA"/>
</dbReference>